<feature type="region of interest" description="Disordered" evidence="1">
    <location>
        <begin position="1"/>
        <end position="32"/>
    </location>
</feature>
<protein>
    <submittedName>
        <fullName evidence="3">Protein MKS1</fullName>
    </submittedName>
</protein>
<sequence>MIPANSHGDLQYGNSRREINGARPSPLKINKGSHFIHKPSSNMSAMSTSLVASVAPARQQQQQQQRQPVIIYTHSPKIIHTQARDFMALVQKLTGVSSRSNKDDETETAPHDDQPQKGWKSALSMEGNDPNVKNVNHDDNESSSALTDENSGGGGGGGGGVGDVKGSSSCAPPNIPQTNQYLADIPLFTPNTTNFFCSPRPVHRYPDSAYVSPNMGGSMSPSLFEFMKGLPEY</sequence>
<dbReference type="GO" id="GO:0005634">
    <property type="term" value="C:nucleus"/>
    <property type="evidence" value="ECO:0007669"/>
    <property type="project" value="TreeGrafter"/>
</dbReference>
<name>A0A6A1W763_9ROSI</name>
<dbReference type="InterPro" id="IPR008889">
    <property type="entry name" value="VQ"/>
</dbReference>
<accession>A0A6A1W763</accession>
<feature type="compositionally biased region" description="Basic and acidic residues" evidence="1">
    <location>
        <begin position="100"/>
        <end position="115"/>
    </location>
</feature>
<dbReference type="OrthoDB" id="1917757at2759"/>
<dbReference type="AlphaFoldDB" id="A0A6A1W763"/>
<comment type="caution">
    <text evidence="3">The sequence shown here is derived from an EMBL/GenBank/DDBJ whole genome shotgun (WGS) entry which is preliminary data.</text>
</comment>
<reference evidence="3 4" key="1">
    <citation type="journal article" date="2019" name="Plant Biotechnol. J.">
        <title>The red bayberry genome and genetic basis of sex determination.</title>
        <authorList>
            <person name="Jia H.M."/>
            <person name="Jia H.J."/>
            <person name="Cai Q.L."/>
            <person name="Wang Y."/>
            <person name="Zhao H.B."/>
            <person name="Yang W.F."/>
            <person name="Wang G.Y."/>
            <person name="Li Y.H."/>
            <person name="Zhan D.L."/>
            <person name="Shen Y.T."/>
            <person name="Niu Q.F."/>
            <person name="Chang L."/>
            <person name="Qiu J."/>
            <person name="Zhao L."/>
            <person name="Xie H.B."/>
            <person name="Fu W.Y."/>
            <person name="Jin J."/>
            <person name="Li X.W."/>
            <person name="Jiao Y."/>
            <person name="Zhou C.C."/>
            <person name="Tu T."/>
            <person name="Chai C.Y."/>
            <person name="Gao J.L."/>
            <person name="Fan L.J."/>
            <person name="van de Weg E."/>
            <person name="Wang J.Y."/>
            <person name="Gao Z.S."/>
        </authorList>
    </citation>
    <scope>NUCLEOTIDE SEQUENCE [LARGE SCALE GENOMIC DNA]</scope>
    <source>
        <tissue evidence="3">Leaves</tissue>
    </source>
</reference>
<organism evidence="3 4">
    <name type="scientific">Morella rubra</name>
    <name type="common">Chinese bayberry</name>
    <dbReference type="NCBI Taxonomy" id="262757"/>
    <lineage>
        <taxon>Eukaryota</taxon>
        <taxon>Viridiplantae</taxon>
        <taxon>Streptophyta</taxon>
        <taxon>Embryophyta</taxon>
        <taxon>Tracheophyta</taxon>
        <taxon>Spermatophyta</taxon>
        <taxon>Magnoliopsida</taxon>
        <taxon>eudicotyledons</taxon>
        <taxon>Gunneridae</taxon>
        <taxon>Pentapetalae</taxon>
        <taxon>rosids</taxon>
        <taxon>fabids</taxon>
        <taxon>Fagales</taxon>
        <taxon>Myricaceae</taxon>
        <taxon>Morella</taxon>
    </lineage>
</organism>
<feature type="domain" description="VQ" evidence="2">
    <location>
        <begin position="73"/>
        <end position="98"/>
    </location>
</feature>
<dbReference type="PANTHER" id="PTHR33143:SF76">
    <property type="entry name" value="VQ MOTIF-CONTAINING PROTEIN 8, CHLOROPLASTIC"/>
    <property type="match status" value="1"/>
</dbReference>
<evidence type="ECO:0000313" key="3">
    <source>
        <dbReference type="EMBL" id="KAB1221072.1"/>
    </source>
</evidence>
<proteinExistence type="predicted"/>
<evidence type="ECO:0000313" key="4">
    <source>
        <dbReference type="Proteomes" id="UP000516437"/>
    </source>
</evidence>
<evidence type="ECO:0000256" key="1">
    <source>
        <dbReference type="SAM" id="MobiDB-lite"/>
    </source>
</evidence>
<dbReference type="InterPro" id="IPR039607">
    <property type="entry name" value="VQ_8/17/18/20/21/25"/>
</dbReference>
<dbReference type="Pfam" id="PF05678">
    <property type="entry name" value="VQ"/>
    <property type="match status" value="1"/>
</dbReference>
<dbReference type="EMBL" id="RXIC02000021">
    <property type="protein sequence ID" value="KAB1221072.1"/>
    <property type="molecule type" value="Genomic_DNA"/>
</dbReference>
<dbReference type="Proteomes" id="UP000516437">
    <property type="component" value="Chromosome 3"/>
</dbReference>
<keyword evidence="4" id="KW-1185">Reference proteome</keyword>
<feature type="compositionally biased region" description="Gly residues" evidence="1">
    <location>
        <begin position="151"/>
        <end position="163"/>
    </location>
</feature>
<dbReference type="PANTHER" id="PTHR33143">
    <property type="entry name" value="F16F4.1 PROTEIN-RELATED"/>
    <property type="match status" value="1"/>
</dbReference>
<feature type="region of interest" description="Disordered" evidence="1">
    <location>
        <begin position="96"/>
        <end position="177"/>
    </location>
</feature>
<gene>
    <name evidence="3" type="ORF">CJ030_MR3G018943</name>
</gene>
<evidence type="ECO:0000259" key="2">
    <source>
        <dbReference type="Pfam" id="PF05678"/>
    </source>
</evidence>